<name>A0A418PVZ9_9BACT</name>
<dbReference type="RefSeq" id="WP_119475738.1">
    <property type="nucleotide sequence ID" value="NZ_QXML01000001.1"/>
</dbReference>
<accession>A0A418PVZ9</accession>
<proteinExistence type="predicted"/>
<dbReference type="AlphaFoldDB" id="A0A418PVZ9"/>
<evidence type="ECO:0000313" key="2">
    <source>
        <dbReference type="Proteomes" id="UP000283522"/>
    </source>
</evidence>
<dbReference type="Proteomes" id="UP000283522">
    <property type="component" value="Unassembled WGS sequence"/>
</dbReference>
<organism evidence="1 2">
    <name type="scientific">Algoriphagus lacus</name>
    <dbReference type="NCBI Taxonomy" id="2056311"/>
    <lineage>
        <taxon>Bacteria</taxon>
        <taxon>Pseudomonadati</taxon>
        <taxon>Bacteroidota</taxon>
        <taxon>Cytophagia</taxon>
        <taxon>Cytophagales</taxon>
        <taxon>Cyclobacteriaceae</taxon>
        <taxon>Algoriphagus</taxon>
    </lineage>
</organism>
<evidence type="ECO:0000313" key="1">
    <source>
        <dbReference type="EMBL" id="RIW18259.1"/>
    </source>
</evidence>
<gene>
    <name evidence="1" type="ORF">D0X99_00750</name>
</gene>
<reference evidence="1 2" key="1">
    <citation type="submission" date="2018-09" db="EMBL/GenBank/DDBJ databases">
        <authorList>
            <person name="Wang X."/>
            <person name="Du Z."/>
        </authorList>
    </citation>
    <scope>NUCLEOTIDE SEQUENCE [LARGE SCALE GENOMIC DNA]</scope>
    <source>
        <strain evidence="1 2">N3</strain>
    </source>
</reference>
<sequence>MSQFDFPRINFHGSVLFDVGTANNGRFDPLQVYDQVNARPIIPPFVTISDKILGDVVNAGYHVESGSNGNYVEISSINTPELYDQWCTQTLGTSPLDQGYWKLYNIVPVSSPGGVPNPSLGAGWIQPGYWNYYGDMSVFAESVQVTGVQIPDGQGGVSTYSPGNSAGCPAGLEQLLGTSFSFHQDFYYPNPKTSAMFCDVDSIGQTCTQLFIGKAGMYNPQNSPQKTYFTGKPCKATFNWLGLSKVLNWYADLLMPMSGSAYFYTTIDLSQGSCDPALQEVLDQYAGLHVTKLSVKIMVHEVYEVHSPDYSKMPTQPLGNNQTGVPKNPARAAISGSITPYFEGDMTTNTICRILKNPISANPSLDTSGLDIPTTFGGTKISLNSSFQLAPAFLKINSAYNFISLDLISTICEYGIGFGPYPNYSGQTSIPPFLSFENFDHGTLSLYFYPENGNPPVFIGKMDHVNDYNMATFLARGGVMDFALPNQIDWSKGTFSLLSGTVPLMVEDDYLILSDQQGSYAEQNQPIAYGYKSDGPGRGPVYLRVFYRGEPLTNPVLGVYQYSDPASGNTVSTPINYIDGMSFVYPVANPGCMQYVFAITPNQQIPSNPSQGLYFAANGYSITTRVLNTFPELDPYLSGNEPITWDLILQNVLMNYGTVVPIMSKIIPFEESNWAEPNTLRYLLGVIDDANWGEPYYMPVTRELSANQRALLQKWANGILSSIFNSSQR</sequence>
<dbReference type="OrthoDB" id="905286at2"/>
<dbReference type="EMBL" id="QXML01000001">
    <property type="protein sequence ID" value="RIW18259.1"/>
    <property type="molecule type" value="Genomic_DNA"/>
</dbReference>
<protein>
    <submittedName>
        <fullName evidence="1">Uncharacterized protein</fullName>
    </submittedName>
</protein>
<keyword evidence="2" id="KW-1185">Reference proteome</keyword>
<comment type="caution">
    <text evidence="1">The sequence shown here is derived from an EMBL/GenBank/DDBJ whole genome shotgun (WGS) entry which is preliminary data.</text>
</comment>